<gene>
    <name evidence="2" type="ORF">PCANC_10984</name>
</gene>
<sequence>MKTVYAQLSNLEPSQAWSKISFSNIPWTSITADPAKTNYRTGSSASKVIRNWRTSFIDHGQMLPGSGPSSQLSARPSMKRWRDLLCNGSQSIIKASRSDGHSSSAHFNLADNRSSAPKSDKLIKPSSIRTQELVEGNVLFLIYPSCGAYDQTDGIIHHHPPQDIYLTIKGHPIAQHPAESHSQESATYGSLQQMASRCGHCVI</sequence>
<evidence type="ECO:0000313" key="2">
    <source>
        <dbReference type="EMBL" id="PLW42127.1"/>
    </source>
</evidence>
<proteinExistence type="predicted"/>
<evidence type="ECO:0000256" key="1">
    <source>
        <dbReference type="SAM" id="MobiDB-lite"/>
    </source>
</evidence>
<dbReference type="OrthoDB" id="2157641at2759"/>
<feature type="region of interest" description="Disordered" evidence="1">
    <location>
        <begin position="95"/>
        <end position="123"/>
    </location>
</feature>
<dbReference type="STRING" id="200324.A0A2N5UWR6"/>
<keyword evidence="3" id="KW-1185">Reference proteome</keyword>
<comment type="caution">
    <text evidence="2">The sequence shown here is derived from an EMBL/GenBank/DDBJ whole genome shotgun (WGS) entry which is preliminary data.</text>
</comment>
<organism evidence="2 3">
    <name type="scientific">Puccinia coronata f. sp. avenae</name>
    <dbReference type="NCBI Taxonomy" id="200324"/>
    <lineage>
        <taxon>Eukaryota</taxon>
        <taxon>Fungi</taxon>
        <taxon>Dikarya</taxon>
        <taxon>Basidiomycota</taxon>
        <taxon>Pucciniomycotina</taxon>
        <taxon>Pucciniomycetes</taxon>
        <taxon>Pucciniales</taxon>
        <taxon>Pucciniaceae</taxon>
        <taxon>Puccinia</taxon>
    </lineage>
</organism>
<dbReference type="AlphaFoldDB" id="A0A2N5UWR6"/>
<evidence type="ECO:0000313" key="3">
    <source>
        <dbReference type="Proteomes" id="UP000235388"/>
    </source>
</evidence>
<protein>
    <submittedName>
        <fullName evidence="2">Uncharacterized protein</fullName>
    </submittedName>
</protein>
<feature type="compositionally biased region" description="Polar residues" evidence="1">
    <location>
        <begin position="101"/>
        <end position="117"/>
    </location>
</feature>
<name>A0A2N5UWR6_9BASI</name>
<dbReference type="Proteomes" id="UP000235388">
    <property type="component" value="Unassembled WGS sequence"/>
</dbReference>
<reference evidence="2 3" key="1">
    <citation type="submission" date="2017-11" db="EMBL/GenBank/DDBJ databases">
        <title>De novo assembly and phasing of dikaryotic genomes from two isolates of Puccinia coronata f. sp. avenae, the causal agent of oat crown rust.</title>
        <authorList>
            <person name="Miller M.E."/>
            <person name="Zhang Y."/>
            <person name="Omidvar V."/>
            <person name="Sperschneider J."/>
            <person name="Schwessinger B."/>
            <person name="Raley C."/>
            <person name="Palmer J.M."/>
            <person name="Garnica D."/>
            <person name="Upadhyaya N."/>
            <person name="Rathjen J."/>
            <person name="Taylor J.M."/>
            <person name="Park R.F."/>
            <person name="Dodds P.N."/>
            <person name="Hirsch C.D."/>
            <person name="Kianian S.F."/>
            <person name="Figueroa M."/>
        </authorList>
    </citation>
    <scope>NUCLEOTIDE SEQUENCE [LARGE SCALE GENOMIC DNA]</scope>
    <source>
        <strain evidence="2">12NC29</strain>
    </source>
</reference>
<dbReference type="EMBL" id="PGCJ01000161">
    <property type="protein sequence ID" value="PLW42127.1"/>
    <property type="molecule type" value="Genomic_DNA"/>
</dbReference>
<accession>A0A2N5UWR6</accession>